<dbReference type="PANTHER" id="PTHR45835">
    <property type="entry name" value="YALI0A06105P"/>
    <property type="match status" value="1"/>
</dbReference>
<dbReference type="EMBL" id="BQNB010009002">
    <property type="protein sequence ID" value="GJS57390.1"/>
    <property type="molecule type" value="Genomic_DNA"/>
</dbReference>
<reference evidence="2" key="1">
    <citation type="journal article" date="2022" name="Int. J. Mol. Sci.">
        <title>Draft Genome of Tanacetum Coccineum: Genomic Comparison of Closely Related Tanacetum-Family Plants.</title>
        <authorList>
            <person name="Yamashiro T."/>
            <person name="Shiraishi A."/>
            <person name="Nakayama K."/>
            <person name="Satake H."/>
        </authorList>
    </citation>
    <scope>NUCLEOTIDE SEQUENCE</scope>
</reference>
<protein>
    <recommendedName>
        <fullName evidence="4">Integrase zinc-binding domain-containing protein</fullName>
    </recommendedName>
</protein>
<proteinExistence type="predicted"/>
<gene>
    <name evidence="2" type="ORF">Tco_0652174</name>
</gene>
<dbReference type="Proteomes" id="UP001151760">
    <property type="component" value="Unassembled WGS sequence"/>
</dbReference>
<dbReference type="PANTHER" id="PTHR45835:SF99">
    <property type="entry name" value="CHROMO DOMAIN-CONTAINING PROTEIN-RELATED"/>
    <property type="match status" value="1"/>
</dbReference>
<feature type="region of interest" description="Disordered" evidence="1">
    <location>
        <begin position="1"/>
        <end position="21"/>
    </location>
</feature>
<sequence length="186" mass="21157">MTKLLKKRSSLSGAKNQKQSFSTVKHTLGSAPILALPKGSRKTFHRILAMLRRRDLALIEDAKRKDMKKTICGGPNMKADIAAYVNKCLTCAKVKAKHQRPSGLLVQPKIPEWKWDNITMDFVTKLPKTSQGYDTIWVAFGRIRDAFFVSDLHYRFTHSRGAHRGGDEYIEIQDGYGQRGECFSVW</sequence>
<evidence type="ECO:0000313" key="2">
    <source>
        <dbReference type="EMBL" id="GJS57390.1"/>
    </source>
</evidence>
<evidence type="ECO:0000313" key="3">
    <source>
        <dbReference type="Proteomes" id="UP001151760"/>
    </source>
</evidence>
<organism evidence="2 3">
    <name type="scientific">Tanacetum coccineum</name>
    <dbReference type="NCBI Taxonomy" id="301880"/>
    <lineage>
        <taxon>Eukaryota</taxon>
        <taxon>Viridiplantae</taxon>
        <taxon>Streptophyta</taxon>
        <taxon>Embryophyta</taxon>
        <taxon>Tracheophyta</taxon>
        <taxon>Spermatophyta</taxon>
        <taxon>Magnoliopsida</taxon>
        <taxon>eudicotyledons</taxon>
        <taxon>Gunneridae</taxon>
        <taxon>Pentapetalae</taxon>
        <taxon>asterids</taxon>
        <taxon>campanulids</taxon>
        <taxon>Asterales</taxon>
        <taxon>Asteraceae</taxon>
        <taxon>Asteroideae</taxon>
        <taxon>Anthemideae</taxon>
        <taxon>Anthemidinae</taxon>
        <taxon>Tanacetum</taxon>
    </lineage>
</organism>
<comment type="caution">
    <text evidence="2">The sequence shown here is derived from an EMBL/GenBank/DDBJ whole genome shotgun (WGS) entry which is preliminary data.</text>
</comment>
<reference evidence="2" key="2">
    <citation type="submission" date="2022-01" db="EMBL/GenBank/DDBJ databases">
        <authorList>
            <person name="Yamashiro T."/>
            <person name="Shiraishi A."/>
            <person name="Satake H."/>
            <person name="Nakayama K."/>
        </authorList>
    </citation>
    <scope>NUCLEOTIDE SEQUENCE</scope>
</reference>
<keyword evidence="3" id="KW-1185">Reference proteome</keyword>
<name>A0ABQ4WX28_9ASTR</name>
<evidence type="ECO:0008006" key="4">
    <source>
        <dbReference type="Google" id="ProtNLM"/>
    </source>
</evidence>
<feature type="compositionally biased region" description="Polar residues" evidence="1">
    <location>
        <begin position="10"/>
        <end position="21"/>
    </location>
</feature>
<evidence type="ECO:0000256" key="1">
    <source>
        <dbReference type="SAM" id="MobiDB-lite"/>
    </source>
</evidence>
<accession>A0ABQ4WX28</accession>